<dbReference type="AlphaFoldDB" id="A0AAE1KHU6"/>
<evidence type="ECO:0000313" key="3">
    <source>
        <dbReference type="EMBL" id="KAK3875781.1"/>
    </source>
</evidence>
<name>A0AAE1KHU6_PETCI</name>
<dbReference type="InterPro" id="IPR048367">
    <property type="entry name" value="TNP-like_RNaseH_C"/>
</dbReference>
<evidence type="ECO:0000313" key="4">
    <source>
        <dbReference type="Proteomes" id="UP001286313"/>
    </source>
</evidence>
<accession>A0AAE1KHU6</accession>
<gene>
    <name evidence="3" type="ORF">Pcinc_019360</name>
</gene>
<feature type="region of interest" description="Disordered" evidence="1">
    <location>
        <begin position="103"/>
        <end position="124"/>
    </location>
</feature>
<dbReference type="Proteomes" id="UP001286313">
    <property type="component" value="Unassembled WGS sequence"/>
</dbReference>
<evidence type="ECO:0000259" key="2">
    <source>
        <dbReference type="Pfam" id="PF21789"/>
    </source>
</evidence>
<comment type="caution">
    <text evidence="3">The sequence shown here is derived from an EMBL/GenBank/DDBJ whole genome shotgun (WGS) entry which is preliminary data.</text>
</comment>
<dbReference type="Pfam" id="PF21789">
    <property type="entry name" value="TNP-like_RNaseH_C"/>
    <property type="match status" value="1"/>
</dbReference>
<protein>
    <recommendedName>
        <fullName evidence="2">Transposable element P transposase-like RNase H C-terminal domain-containing protein</fullName>
    </recommendedName>
</protein>
<keyword evidence="4" id="KW-1185">Reference proteome</keyword>
<evidence type="ECO:0000256" key="1">
    <source>
        <dbReference type="SAM" id="MobiDB-lite"/>
    </source>
</evidence>
<organism evidence="3 4">
    <name type="scientific">Petrolisthes cinctipes</name>
    <name type="common">Flat porcelain crab</name>
    <dbReference type="NCBI Taxonomy" id="88211"/>
    <lineage>
        <taxon>Eukaryota</taxon>
        <taxon>Metazoa</taxon>
        <taxon>Ecdysozoa</taxon>
        <taxon>Arthropoda</taxon>
        <taxon>Crustacea</taxon>
        <taxon>Multicrustacea</taxon>
        <taxon>Malacostraca</taxon>
        <taxon>Eumalacostraca</taxon>
        <taxon>Eucarida</taxon>
        <taxon>Decapoda</taxon>
        <taxon>Pleocyemata</taxon>
        <taxon>Anomura</taxon>
        <taxon>Galatheoidea</taxon>
        <taxon>Porcellanidae</taxon>
        <taxon>Petrolisthes</taxon>
    </lineage>
</organism>
<proteinExistence type="predicted"/>
<reference evidence="3" key="1">
    <citation type="submission" date="2023-10" db="EMBL/GenBank/DDBJ databases">
        <title>Genome assemblies of two species of porcelain crab, Petrolisthes cinctipes and Petrolisthes manimaculis (Anomura: Porcellanidae).</title>
        <authorList>
            <person name="Angst P."/>
        </authorList>
    </citation>
    <scope>NUCLEOTIDE SEQUENCE</scope>
    <source>
        <strain evidence="3">PB745_01</strain>
        <tissue evidence="3">Gill</tissue>
    </source>
</reference>
<feature type="compositionally biased region" description="Polar residues" evidence="1">
    <location>
        <begin position="111"/>
        <end position="124"/>
    </location>
</feature>
<dbReference type="EMBL" id="JAWQEG010001919">
    <property type="protein sequence ID" value="KAK3875781.1"/>
    <property type="molecule type" value="Genomic_DNA"/>
</dbReference>
<sequence>MTKAERACVLSFDEMKVTESWEFRRIDESVMSPHKRLNQDILEHFFSVIQQMGRCYDHPTPLSFQQRLKLYIVGKDTAVLASNTNTSEIETTPMIASGIQEFAGSSHDNSDLSSFPETDPSLTSDVFTQDLGTFVDEIDDENVEPEF</sequence>
<feature type="domain" description="Transposable element P transposase-like RNase H C-terminal" evidence="2">
    <location>
        <begin position="36"/>
        <end position="66"/>
    </location>
</feature>